<dbReference type="RefSeq" id="WP_157305105.1">
    <property type="nucleotide sequence ID" value="NZ_WRXN01000001.1"/>
</dbReference>
<dbReference type="Proteomes" id="UP000461730">
    <property type="component" value="Unassembled WGS sequence"/>
</dbReference>
<evidence type="ECO:0000313" key="1">
    <source>
        <dbReference type="EMBL" id="MVT07725.1"/>
    </source>
</evidence>
<name>A0A7K1U148_9BACT</name>
<sequence>MAKYFLVKKFNQIFMSVDSYKTEVLEQAKAEIPQDLQKYLPDEAELTSLIIEWYGDNIEVEEAVSMLERGCMVKCNEELNK</sequence>
<keyword evidence="2" id="KW-1185">Reference proteome</keyword>
<organism evidence="1 2">
    <name type="scientific">Chitinophaga tropicalis</name>
    <dbReference type="NCBI Taxonomy" id="2683588"/>
    <lineage>
        <taxon>Bacteria</taxon>
        <taxon>Pseudomonadati</taxon>
        <taxon>Bacteroidota</taxon>
        <taxon>Chitinophagia</taxon>
        <taxon>Chitinophagales</taxon>
        <taxon>Chitinophagaceae</taxon>
        <taxon>Chitinophaga</taxon>
    </lineage>
</organism>
<protein>
    <submittedName>
        <fullName evidence="1">Uncharacterized protein</fullName>
    </submittedName>
</protein>
<dbReference type="AlphaFoldDB" id="A0A7K1U148"/>
<dbReference type="EMBL" id="WRXN01000001">
    <property type="protein sequence ID" value="MVT07725.1"/>
    <property type="molecule type" value="Genomic_DNA"/>
</dbReference>
<proteinExistence type="predicted"/>
<comment type="caution">
    <text evidence="1">The sequence shown here is derived from an EMBL/GenBank/DDBJ whole genome shotgun (WGS) entry which is preliminary data.</text>
</comment>
<gene>
    <name evidence="1" type="ORF">GO493_05590</name>
</gene>
<evidence type="ECO:0000313" key="2">
    <source>
        <dbReference type="Proteomes" id="UP000461730"/>
    </source>
</evidence>
<accession>A0A7K1U148</accession>
<reference evidence="1 2" key="1">
    <citation type="submission" date="2019-12" db="EMBL/GenBank/DDBJ databases">
        <title>Chitinophaga sp. strain ysch24 (GDMCC 1.1355), whole genome shotgun sequence.</title>
        <authorList>
            <person name="Zhang X."/>
        </authorList>
    </citation>
    <scope>NUCLEOTIDE SEQUENCE [LARGE SCALE GENOMIC DNA]</scope>
    <source>
        <strain evidence="2">ysch24</strain>
    </source>
</reference>